<evidence type="ECO:0000313" key="8">
    <source>
        <dbReference type="Proteomes" id="UP000229044"/>
    </source>
</evidence>
<accession>A0A2G1VLN4</accession>
<dbReference type="InterPro" id="IPR013762">
    <property type="entry name" value="Integrase-like_cat_sf"/>
</dbReference>
<dbReference type="InterPro" id="IPR044068">
    <property type="entry name" value="CB"/>
</dbReference>
<evidence type="ECO:0000256" key="1">
    <source>
        <dbReference type="ARBA" id="ARBA00022908"/>
    </source>
</evidence>
<evidence type="ECO:0000256" key="2">
    <source>
        <dbReference type="ARBA" id="ARBA00023125"/>
    </source>
</evidence>
<dbReference type="InterPro" id="IPR011010">
    <property type="entry name" value="DNA_brk_join_enz"/>
</dbReference>
<dbReference type="GO" id="GO:0003677">
    <property type="term" value="F:DNA binding"/>
    <property type="evidence" value="ECO:0007669"/>
    <property type="project" value="UniProtKB-UniRule"/>
</dbReference>
<keyword evidence="8" id="KW-1185">Reference proteome</keyword>
<evidence type="ECO:0000256" key="3">
    <source>
        <dbReference type="ARBA" id="ARBA00023172"/>
    </source>
</evidence>
<dbReference type="Pfam" id="PF24624">
    <property type="entry name" value="Int_N"/>
    <property type="match status" value="1"/>
</dbReference>
<feature type="domain" description="Tyr recombinase" evidence="5">
    <location>
        <begin position="160"/>
        <end position="317"/>
    </location>
</feature>
<dbReference type="CDD" id="cd00796">
    <property type="entry name" value="INT_Rci_Hp1_C"/>
    <property type="match status" value="1"/>
</dbReference>
<keyword evidence="2 4" id="KW-0238">DNA-binding</keyword>
<dbReference type="Gene3D" id="1.10.150.130">
    <property type="match status" value="1"/>
</dbReference>
<dbReference type="OrthoDB" id="9795573at2"/>
<dbReference type="SUPFAM" id="SSF56349">
    <property type="entry name" value="DNA breaking-rejoining enzymes"/>
    <property type="match status" value="1"/>
</dbReference>
<dbReference type="EMBL" id="NTFI01000001">
    <property type="protein sequence ID" value="PHQ27409.1"/>
    <property type="molecule type" value="Genomic_DNA"/>
</dbReference>
<evidence type="ECO:0000259" key="5">
    <source>
        <dbReference type="PROSITE" id="PS51898"/>
    </source>
</evidence>
<dbReference type="Pfam" id="PF00589">
    <property type="entry name" value="Phage_integrase"/>
    <property type="match status" value="1"/>
</dbReference>
<dbReference type="GO" id="GO:0015074">
    <property type="term" value="P:DNA integration"/>
    <property type="evidence" value="ECO:0007669"/>
    <property type="project" value="UniProtKB-KW"/>
</dbReference>
<name>A0A2G1VLN4_9GAMM</name>
<keyword evidence="3" id="KW-0233">DNA recombination</keyword>
<evidence type="ECO:0000259" key="6">
    <source>
        <dbReference type="PROSITE" id="PS51900"/>
    </source>
</evidence>
<keyword evidence="1" id="KW-0229">DNA integration</keyword>
<dbReference type="AlphaFoldDB" id="A0A2G1VLN4"/>
<dbReference type="Proteomes" id="UP000229044">
    <property type="component" value="Unassembled WGS sequence"/>
</dbReference>
<dbReference type="InterPro" id="IPR010998">
    <property type="entry name" value="Integrase_recombinase_N"/>
</dbReference>
<protein>
    <submittedName>
        <fullName evidence="7">Integrase</fullName>
    </submittedName>
</protein>
<reference evidence="7 8" key="1">
    <citation type="submission" date="2017-09" db="EMBL/GenBank/DDBJ databases">
        <title>The draft genome sequences of Marinobacter guineae M3B.</title>
        <authorList>
            <person name="Cao J."/>
        </authorList>
    </citation>
    <scope>NUCLEOTIDE SEQUENCE [LARGE SCALE GENOMIC DNA]</scope>
    <source>
        <strain evidence="7 8">M3B</strain>
    </source>
</reference>
<evidence type="ECO:0000256" key="4">
    <source>
        <dbReference type="PROSITE-ProRule" id="PRU01248"/>
    </source>
</evidence>
<proteinExistence type="predicted"/>
<dbReference type="InterPro" id="IPR002104">
    <property type="entry name" value="Integrase_catalytic"/>
</dbReference>
<organism evidence="7 8">
    <name type="scientific">Marinobacter guineae</name>
    <dbReference type="NCBI Taxonomy" id="432303"/>
    <lineage>
        <taxon>Bacteria</taxon>
        <taxon>Pseudomonadati</taxon>
        <taxon>Pseudomonadota</taxon>
        <taxon>Gammaproteobacteria</taxon>
        <taxon>Pseudomonadales</taxon>
        <taxon>Marinobacteraceae</taxon>
        <taxon>Marinobacter</taxon>
    </lineage>
</organism>
<dbReference type="PANTHER" id="PTHR30349:SF93">
    <property type="entry name" value="FELS-2 PROPHAGE PROTEIN"/>
    <property type="match status" value="1"/>
</dbReference>
<sequence length="324" mass="37857">MIRKLPSGRWQVDIRQDGRGSKRIRKSFDSKAEAKRYEQHLLLRKSEDQIWNPSKDRRRLKDLIQQWYDAHGHTLKDGEKRKRKLDAMADRLRNPRATSFKVSDFATYRRLRMENDGVGENTLNHEHTYLSAVFNELIRQGEWKHENPLKKLRKYKLDEQELAFLSQEQITRLLEECKASSNPSLYHVTRLALATGARWSEAEGVTRSNFTPYRVTYNYTKSGKSRSVPISKWLYEELTEEVPFVSCSAAFRKAIERAGIDLPKGQLTHVCRHTFASHFIMRGGDILTLQKILGHSDIKLTMRYSHLSPQFMQKVVEINPLVIS</sequence>
<dbReference type="PANTHER" id="PTHR30349">
    <property type="entry name" value="PHAGE INTEGRASE-RELATED"/>
    <property type="match status" value="1"/>
</dbReference>
<dbReference type="InterPro" id="IPR057084">
    <property type="entry name" value="Int_N"/>
</dbReference>
<evidence type="ECO:0000313" key="7">
    <source>
        <dbReference type="EMBL" id="PHQ27409.1"/>
    </source>
</evidence>
<dbReference type="Gene3D" id="1.10.443.10">
    <property type="entry name" value="Intergrase catalytic core"/>
    <property type="match status" value="1"/>
</dbReference>
<dbReference type="GO" id="GO:0006310">
    <property type="term" value="P:DNA recombination"/>
    <property type="evidence" value="ECO:0007669"/>
    <property type="project" value="UniProtKB-KW"/>
</dbReference>
<feature type="domain" description="Core-binding (CB)" evidence="6">
    <location>
        <begin position="58"/>
        <end position="138"/>
    </location>
</feature>
<gene>
    <name evidence="7" type="ORF">CLH62_07535</name>
</gene>
<dbReference type="InterPro" id="IPR050090">
    <property type="entry name" value="Tyrosine_recombinase_XerCD"/>
</dbReference>
<dbReference type="PROSITE" id="PS51900">
    <property type="entry name" value="CB"/>
    <property type="match status" value="1"/>
</dbReference>
<dbReference type="RefSeq" id="WP_099617473.1">
    <property type="nucleotide sequence ID" value="NZ_KZ319339.1"/>
</dbReference>
<dbReference type="PROSITE" id="PS51898">
    <property type="entry name" value="TYR_RECOMBINASE"/>
    <property type="match status" value="1"/>
</dbReference>
<comment type="caution">
    <text evidence="7">The sequence shown here is derived from an EMBL/GenBank/DDBJ whole genome shotgun (WGS) entry which is preliminary data.</text>
</comment>